<protein>
    <submittedName>
        <fullName evidence="1">Uncharacterized protein</fullName>
    </submittedName>
</protein>
<organism evidence="1 2">
    <name type="scientific">Datura stramonium</name>
    <name type="common">Jimsonweed</name>
    <name type="synonym">Common thornapple</name>
    <dbReference type="NCBI Taxonomy" id="4076"/>
    <lineage>
        <taxon>Eukaryota</taxon>
        <taxon>Viridiplantae</taxon>
        <taxon>Streptophyta</taxon>
        <taxon>Embryophyta</taxon>
        <taxon>Tracheophyta</taxon>
        <taxon>Spermatophyta</taxon>
        <taxon>Magnoliopsida</taxon>
        <taxon>eudicotyledons</taxon>
        <taxon>Gunneridae</taxon>
        <taxon>Pentapetalae</taxon>
        <taxon>asterids</taxon>
        <taxon>lamiids</taxon>
        <taxon>Solanales</taxon>
        <taxon>Solanaceae</taxon>
        <taxon>Solanoideae</taxon>
        <taxon>Datureae</taxon>
        <taxon>Datura</taxon>
    </lineage>
</organism>
<keyword evidence="2" id="KW-1185">Reference proteome</keyword>
<feature type="non-terminal residue" evidence="1">
    <location>
        <position position="217"/>
    </location>
</feature>
<name>A0ABS8VLW8_DATST</name>
<evidence type="ECO:0000313" key="1">
    <source>
        <dbReference type="EMBL" id="MCD9646905.1"/>
    </source>
</evidence>
<dbReference type="Proteomes" id="UP000823775">
    <property type="component" value="Unassembled WGS sequence"/>
</dbReference>
<proteinExistence type="predicted"/>
<accession>A0ABS8VLW8</accession>
<comment type="caution">
    <text evidence="1">The sequence shown here is derived from an EMBL/GenBank/DDBJ whole genome shotgun (WGS) entry which is preliminary data.</text>
</comment>
<dbReference type="EMBL" id="JACEIK010004954">
    <property type="protein sequence ID" value="MCD9646905.1"/>
    <property type="molecule type" value="Genomic_DNA"/>
</dbReference>
<evidence type="ECO:0000313" key="2">
    <source>
        <dbReference type="Proteomes" id="UP000823775"/>
    </source>
</evidence>
<reference evidence="1 2" key="1">
    <citation type="journal article" date="2021" name="BMC Genomics">
        <title>Datura genome reveals duplications of psychoactive alkaloid biosynthetic genes and high mutation rate following tissue culture.</title>
        <authorList>
            <person name="Rajewski A."/>
            <person name="Carter-House D."/>
            <person name="Stajich J."/>
            <person name="Litt A."/>
        </authorList>
    </citation>
    <scope>NUCLEOTIDE SEQUENCE [LARGE SCALE GENOMIC DNA]</scope>
    <source>
        <strain evidence="1">AR-01</strain>
    </source>
</reference>
<sequence length="217" mass="23964">MEAARCGLPEMAGKNGEKGKRMGREWRRLVALMEGMVVVGGLLVRERGRSGVAREIRWLLFSGVNGGGGRGREEKERSKGRQCFLVLWLPIVVVVGVTVRERRTPVRSGDDSCRGVAFPAYGCGRPERRKREEGEVAALEGEGKIENVFGLGGGSRRVTGRVNGLEALDTRERQNLQLITSLCITWKIIQLTWIDFWVPVSKHSPFPGKGIHGSPSE</sequence>
<gene>
    <name evidence="1" type="ORF">HAX54_037156</name>
</gene>